<dbReference type="RefSeq" id="WP_102112547.1">
    <property type="nucleotide sequence ID" value="NZ_BMGN01000008.1"/>
</dbReference>
<keyword evidence="4" id="KW-1185">Reference proteome</keyword>
<dbReference type="Pfam" id="PF13369">
    <property type="entry name" value="Transglut_core2"/>
    <property type="match status" value="1"/>
</dbReference>
<dbReference type="KEGG" id="ncb:C0V82_11985"/>
<evidence type="ECO:0000313" key="3">
    <source>
        <dbReference type="EMBL" id="AUN30877.1"/>
    </source>
</evidence>
<dbReference type="Pfam" id="PF13371">
    <property type="entry name" value="TPR_9"/>
    <property type="match status" value="1"/>
</dbReference>
<evidence type="ECO:0000313" key="4">
    <source>
        <dbReference type="Proteomes" id="UP000234752"/>
    </source>
</evidence>
<accession>A0A2K9NCS1</accession>
<organism evidence="3 4">
    <name type="scientific">Niveispirillum cyanobacteriorum</name>
    <dbReference type="NCBI Taxonomy" id="1612173"/>
    <lineage>
        <taxon>Bacteria</taxon>
        <taxon>Pseudomonadati</taxon>
        <taxon>Pseudomonadota</taxon>
        <taxon>Alphaproteobacteria</taxon>
        <taxon>Rhodospirillales</taxon>
        <taxon>Azospirillaceae</taxon>
        <taxon>Niveispirillum</taxon>
    </lineage>
</organism>
<dbReference type="OrthoDB" id="232498at2"/>
<proteinExistence type="inferred from homology"/>
<dbReference type="PANTHER" id="PTHR31350">
    <property type="entry name" value="SI:DKEY-261L7.2"/>
    <property type="match status" value="1"/>
</dbReference>
<gene>
    <name evidence="3" type="ORF">C0V82_11985</name>
</gene>
<dbReference type="InterPro" id="IPR011990">
    <property type="entry name" value="TPR-like_helical_dom_sf"/>
</dbReference>
<sequence length="279" mass="30729">MTPRQQALDYLRRLGEAEDSDIDVAEAALALAVLDHHTDLTPYRAHLAGLGADLGALMQDVPDGLPDRVAALGRLLAQHGYAGDSETYEDLQNANLIRVIDRRRGLPVSLGILLMSAARAQGWDMLGLNFPGHFLLRLDHAGGRQIIDPFDGASPRGPRELRDMLKQTAGLESELTPDHYAPVSNREVLLRLQNNLKLRHLSTDQPDKALAVIEDMLLFAPQHIGLWRESGLLNAHLGKLTAGIQAFENFLRIGEARGASPQLLDHTRSLLKQLRGRLN</sequence>
<dbReference type="InterPro" id="IPR032698">
    <property type="entry name" value="SirB1_N"/>
</dbReference>
<evidence type="ECO:0000259" key="2">
    <source>
        <dbReference type="Pfam" id="PF13369"/>
    </source>
</evidence>
<reference evidence="3 4" key="1">
    <citation type="submission" date="2017-12" db="EMBL/GenBank/DDBJ databases">
        <title>Genomes of bacteria within cyanobacterial aggregates.</title>
        <authorList>
            <person name="Cai H."/>
        </authorList>
    </citation>
    <scope>NUCLEOTIDE SEQUENCE [LARGE SCALE GENOMIC DNA]</scope>
    <source>
        <strain evidence="3 4">TH16</strain>
    </source>
</reference>
<feature type="domain" description="Protein SirB1 N-terminal" evidence="2">
    <location>
        <begin position="49"/>
        <end position="193"/>
    </location>
</feature>
<dbReference type="AlphaFoldDB" id="A0A2K9NCS1"/>
<evidence type="ECO:0000256" key="1">
    <source>
        <dbReference type="ARBA" id="ARBA00007100"/>
    </source>
</evidence>
<dbReference type="SUPFAM" id="SSF48452">
    <property type="entry name" value="TPR-like"/>
    <property type="match status" value="1"/>
</dbReference>
<dbReference type="Proteomes" id="UP000234752">
    <property type="component" value="Chromosome eg_1"/>
</dbReference>
<dbReference type="PANTHER" id="PTHR31350:SF21">
    <property type="entry name" value="F-BOX ONLY PROTEIN 21"/>
    <property type="match status" value="1"/>
</dbReference>
<protein>
    <recommendedName>
        <fullName evidence="2">Protein SirB1 N-terminal domain-containing protein</fullName>
    </recommendedName>
</protein>
<comment type="similarity">
    <text evidence="1">Belongs to the UPF0162 family.</text>
</comment>
<dbReference type="EMBL" id="CP025611">
    <property type="protein sequence ID" value="AUN30877.1"/>
    <property type="molecule type" value="Genomic_DNA"/>
</dbReference>
<name>A0A2K9NCS1_9PROT</name>